<dbReference type="Gene3D" id="3.40.10.10">
    <property type="entry name" value="DNA Methylphosphotriester Repair Domain"/>
    <property type="match status" value="1"/>
</dbReference>
<evidence type="ECO:0000256" key="2">
    <source>
        <dbReference type="ARBA" id="ARBA00001947"/>
    </source>
</evidence>
<comment type="caution">
    <text evidence="15">The sequence shown here is derived from an EMBL/GenBank/DDBJ whole genome shotgun (WGS) entry which is preliminary data.</text>
</comment>
<feature type="domain" description="HTH araC/xylS-type" evidence="14">
    <location>
        <begin position="89"/>
        <end position="187"/>
    </location>
</feature>
<dbReference type="InterPro" id="IPR010316">
    <property type="entry name" value="AlkA_N"/>
</dbReference>
<comment type="catalytic activity">
    <reaction evidence="1">
        <text>Hydrolysis of alkylated DNA, releasing 3-methyladenine, 3-methylguanine, 7-methylguanine and 7-methyladenine.</text>
        <dbReference type="EC" id="3.2.2.21"/>
    </reaction>
</comment>
<keyword evidence="10" id="KW-0238">DNA-binding</keyword>
<dbReference type="InterPro" id="IPR018060">
    <property type="entry name" value="HTH_AraC"/>
</dbReference>
<dbReference type="PANTHER" id="PTHR43003:SF13">
    <property type="entry name" value="DNA-3-METHYLADENINE GLYCOSYLASE 2"/>
    <property type="match status" value="1"/>
</dbReference>
<reference evidence="15 16" key="1">
    <citation type="submission" date="2019-03" db="EMBL/GenBank/DDBJ databases">
        <title>Genomic Encyclopedia of Archaeal and Bacterial Type Strains, Phase II (KMG-II): from individual species to whole genera.</title>
        <authorList>
            <person name="Goeker M."/>
        </authorList>
    </citation>
    <scope>NUCLEOTIDE SEQUENCE [LARGE SCALE GENOMIC DNA]</scope>
    <source>
        <strain evidence="15 16">DSM 15388</strain>
    </source>
</reference>
<dbReference type="SUPFAM" id="SSF55945">
    <property type="entry name" value="TATA-box binding protein-like"/>
    <property type="match status" value="1"/>
</dbReference>
<dbReference type="InterPro" id="IPR009057">
    <property type="entry name" value="Homeodomain-like_sf"/>
</dbReference>
<keyword evidence="16" id="KW-1185">Reference proteome</keyword>
<dbReference type="Pfam" id="PF12833">
    <property type="entry name" value="HTH_18"/>
    <property type="match status" value="1"/>
</dbReference>
<evidence type="ECO:0000256" key="8">
    <source>
        <dbReference type="ARBA" id="ARBA00022833"/>
    </source>
</evidence>
<dbReference type="InterPro" id="IPR035451">
    <property type="entry name" value="Ada-like_dom_sf"/>
</dbReference>
<organism evidence="15 16">
    <name type="scientific">Reinekea marinisedimentorum</name>
    <dbReference type="NCBI Taxonomy" id="230495"/>
    <lineage>
        <taxon>Bacteria</taxon>
        <taxon>Pseudomonadati</taxon>
        <taxon>Pseudomonadota</taxon>
        <taxon>Gammaproteobacteria</taxon>
        <taxon>Oceanospirillales</taxon>
        <taxon>Saccharospirillaceae</taxon>
        <taxon>Reinekea</taxon>
    </lineage>
</organism>
<dbReference type="RefSeq" id="WP_132698615.1">
    <property type="nucleotide sequence ID" value="NZ_SLZR01000001.1"/>
</dbReference>
<dbReference type="GO" id="GO:0043565">
    <property type="term" value="F:sequence-specific DNA binding"/>
    <property type="evidence" value="ECO:0007669"/>
    <property type="project" value="InterPro"/>
</dbReference>
<dbReference type="GO" id="GO:0006307">
    <property type="term" value="P:DNA alkylation repair"/>
    <property type="evidence" value="ECO:0007669"/>
    <property type="project" value="TreeGrafter"/>
</dbReference>
<dbReference type="Gene3D" id="1.10.1670.10">
    <property type="entry name" value="Helix-hairpin-Helix base-excision DNA repair enzymes (C-terminal)"/>
    <property type="match status" value="1"/>
</dbReference>
<dbReference type="SUPFAM" id="SSF48150">
    <property type="entry name" value="DNA-glycosylase"/>
    <property type="match status" value="1"/>
</dbReference>
<dbReference type="InterPro" id="IPR023170">
    <property type="entry name" value="HhH_base_excis_C"/>
</dbReference>
<keyword evidence="6" id="KW-0479">Metal-binding</keyword>
<evidence type="ECO:0000259" key="14">
    <source>
        <dbReference type="PROSITE" id="PS01124"/>
    </source>
</evidence>
<dbReference type="PANTHER" id="PTHR43003">
    <property type="entry name" value="DNA-3-METHYLADENINE GLYCOSYLASE"/>
    <property type="match status" value="1"/>
</dbReference>
<keyword evidence="8" id="KW-0862">Zinc</keyword>
<evidence type="ECO:0000256" key="7">
    <source>
        <dbReference type="ARBA" id="ARBA00022763"/>
    </source>
</evidence>
<evidence type="ECO:0000256" key="3">
    <source>
        <dbReference type="ARBA" id="ARBA00012000"/>
    </source>
</evidence>
<keyword evidence="12" id="KW-0804">Transcription</keyword>
<dbReference type="EC" id="3.2.2.21" evidence="3"/>
<dbReference type="GO" id="GO:0008168">
    <property type="term" value="F:methyltransferase activity"/>
    <property type="evidence" value="ECO:0007669"/>
    <property type="project" value="UniProtKB-KW"/>
</dbReference>
<keyword evidence="7" id="KW-0227">DNA damage</keyword>
<dbReference type="GO" id="GO:0008270">
    <property type="term" value="F:zinc ion binding"/>
    <property type="evidence" value="ECO:0007669"/>
    <property type="project" value="InterPro"/>
</dbReference>
<evidence type="ECO:0000256" key="1">
    <source>
        <dbReference type="ARBA" id="ARBA00000086"/>
    </source>
</evidence>
<keyword evidence="9" id="KW-0805">Transcription regulation</keyword>
<evidence type="ECO:0000313" key="15">
    <source>
        <dbReference type="EMBL" id="TCS43674.1"/>
    </source>
</evidence>
<keyword evidence="5" id="KW-0808">Transferase</keyword>
<keyword evidence="13" id="KW-0234">DNA repair</keyword>
<accession>A0A4R3ICY2</accession>
<dbReference type="FunFam" id="3.40.10.10:FF:000001">
    <property type="entry name" value="DNA-3-methyladenine glycosylase 2"/>
    <property type="match status" value="1"/>
</dbReference>
<evidence type="ECO:0000256" key="10">
    <source>
        <dbReference type="ARBA" id="ARBA00023125"/>
    </source>
</evidence>
<dbReference type="GO" id="GO:0032993">
    <property type="term" value="C:protein-DNA complex"/>
    <property type="evidence" value="ECO:0007669"/>
    <property type="project" value="TreeGrafter"/>
</dbReference>
<sequence>MELSLTAEQCQAARLARDPRFDGRFFTAVKTTGIFCRPVCPAVAPKETNVEYFANATQALQAGYRPCLRCRPESAPGSRAWLGTTTSFRRAVQLIDEGALQEQSLPDLAERLGMTDRHLRNLFRQQMGLSPKAYATLSQLLFAKQLLHNSNLSISNIAFAAGFNSVRRFNDAFHKHLKLTPSAVRDQPSVSASANKLVLTLKEPFNWQQMLTFYRLRAIDKVESVSDQSYGRNFRLNGSDGWFNATQAAANKLEIEFTLSDIRQLKSVVANIRRMFDLDADTQQIEEQLNTSALAGRLTTGLRIPGVWSPWEAGVRAILGQQVSVKAAITHLNRLVESLNSHQREDWQFPSAEQIAQADLSVLRMPDNRRQTLHRFACYVAEHGDHQPEDWLQLKGVGPWTVNYARLRGLSEPDCFLSTDLIVKKALSALGAEPHTRFSPWGSYATFHCWNLAL</sequence>
<evidence type="ECO:0000313" key="16">
    <source>
        <dbReference type="Proteomes" id="UP000295793"/>
    </source>
</evidence>
<dbReference type="GO" id="GO:0005737">
    <property type="term" value="C:cytoplasm"/>
    <property type="evidence" value="ECO:0007669"/>
    <property type="project" value="TreeGrafter"/>
</dbReference>
<dbReference type="InterPro" id="IPR011257">
    <property type="entry name" value="DNA_glycosylase"/>
</dbReference>
<evidence type="ECO:0000256" key="11">
    <source>
        <dbReference type="ARBA" id="ARBA00023159"/>
    </source>
</evidence>
<evidence type="ECO:0000256" key="6">
    <source>
        <dbReference type="ARBA" id="ARBA00022723"/>
    </source>
</evidence>
<dbReference type="GO" id="GO:0003700">
    <property type="term" value="F:DNA-binding transcription factor activity"/>
    <property type="evidence" value="ECO:0007669"/>
    <property type="project" value="InterPro"/>
</dbReference>
<keyword evidence="4" id="KW-0489">Methyltransferase</keyword>
<proteinExistence type="predicted"/>
<evidence type="ECO:0000256" key="13">
    <source>
        <dbReference type="ARBA" id="ARBA00023204"/>
    </source>
</evidence>
<dbReference type="SUPFAM" id="SSF46689">
    <property type="entry name" value="Homeodomain-like"/>
    <property type="match status" value="2"/>
</dbReference>
<evidence type="ECO:0000256" key="9">
    <source>
        <dbReference type="ARBA" id="ARBA00023015"/>
    </source>
</evidence>
<dbReference type="GO" id="GO:0043916">
    <property type="term" value="F:DNA-7-methylguanine glycosylase activity"/>
    <property type="evidence" value="ECO:0007669"/>
    <property type="project" value="TreeGrafter"/>
</dbReference>
<dbReference type="Pfam" id="PF06029">
    <property type="entry name" value="AlkA_N"/>
    <property type="match status" value="1"/>
</dbReference>
<dbReference type="SMART" id="SM00342">
    <property type="entry name" value="HTH_ARAC"/>
    <property type="match status" value="1"/>
</dbReference>
<dbReference type="Proteomes" id="UP000295793">
    <property type="component" value="Unassembled WGS sequence"/>
</dbReference>
<dbReference type="Gene3D" id="1.10.10.60">
    <property type="entry name" value="Homeodomain-like"/>
    <property type="match status" value="2"/>
</dbReference>
<dbReference type="Gene3D" id="1.10.340.30">
    <property type="entry name" value="Hypothetical protein, domain 2"/>
    <property type="match status" value="1"/>
</dbReference>
<dbReference type="EMBL" id="SLZR01000001">
    <property type="protein sequence ID" value="TCS43674.1"/>
    <property type="molecule type" value="Genomic_DNA"/>
</dbReference>
<dbReference type="Gene3D" id="3.30.310.20">
    <property type="entry name" value="DNA-3-methyladenine glycosylase AlkA, N-terminal domain"/>
    <property type="match status" value="1"/>
</dbReference>
<keyword evidence="11" id="KW-0010">Activator</keyword>
<dbReference type="GO" id="GO:0032131">
    <property type="term" value="F:alkylated DNA binding"/>
    <property type="evidence" value="ECO:0007669"/>
    <property type="project" value="TreeGrafter"/>
</dbReference>
<dbReference type="OrthoDB" id="9811249at2"/>
<comment type="cofactor">
    <cofactor evidence="2">
        <name>Zn(2+)</name>
        <dbReference type="ChEBI" id="CHEBI:29105"/>
    </cofactor>
</comment>
<name>A0A4R3ICY2_9GAMM</name>
<dbReference type="InterPro" id="IPR037046">
    <property type="entry name" value="AlkA_N_sf"/>
</dbReference>
<dbReference type="InterPro" id="IPR003265">
    <property type="entry name" value="HhH-GPD_domain"/>
</dbReference>
<dbReference type="SUPFAM" id="SSF57884">
    <property type="entry name" value="Ada DNA repair protein, N-terminal domain (N-Ada 10)"/>
    <property type="match status" value="1"/>
</dbReference>
<dbReference type="SMART" id="SM01009">
    <property type="entry name" value="AlkA_N"/>
    <property type="match status" value="1"/>
</dbReference>
<dbReference type="SMART" id="SM00478">
    <property type="entry name" value="ENDO3c"/>
    <property type="match status" value="1"/>
</dbReference>
<dbReference type="AlphaFoldDB" id="A0A4R3ICY2"/>
<dbReference type="PROSITE" id="PS01124">
    <property type="entry name" value="HTH_ARAC_FAMILY_2"/>
    <property type="match status" value="1"/>
</dbReference>
<dbReference type="GO" id="GO:0008725">
    <property type="term" value="F:DNA-3-methyladenine glycosylase activity"/>
    <property type="evidence" value="ECO:0007669"/>
    <property type="project" value="TreeGrafter"/>
</dbReference>
<gene>
    <name evidence="15" type="ORF">BCF53_10116</name>
</gene>
<protein>
    <recommendedName>
        <fullName evidence="3">DNA-3-methyladenine glycosylase II</fullName>
        <ecNumber evidence="3">3.2.2.21</ecNumber>
    </recommendedName>
</protein>
<dbReference type="InterPro" id="IPR051912">
    <property type="entry name" value="Alkylbase_DNA_Glycosylase/TA"/>
</dbReference>
<dbReference type="GO" id="GO:0006285">
    <property type="term" value="P:base-excision repair, AP site formation"/>
    <property type="evidence" value="ECO:0007669"/>
    <property type="project" value="TreeGrafter"/>
</dbReference>
<evidence type="ECO:0000256" key="12">
    <source>
        <dbReference type="ARBA" id="ARBA00023163"/>
    </source>
</evidence>
<dbReference type="InterPro" id="IPR004026">
    <property type="entry name" value="Ada_DNA_repair_Zn-bd"/>
</dbReference>
<dbReference type="Pfam" id="PF02805">
    <property type="entry name" value="Ada_Zn_binding"/>
    <property type="match status" value="1"/>
</dbReference>
<dbReference type="GO" id="GO:0032259">
    <property type="term" value="P:methylation"/>
    <property type="evidence" value="ECO:0007669"/>
    <property type="project" value="UniProtKB-KW"/>
</dbReference>
<evidence type="ECO:0000256" key="4">
    <source>
        <dbReference type="ARBA" id="ARBA00022603"/>
    </source>
</evidence>
<evidence type="ECO:0000256" key="5">
    <source>
        <dbReference type="ARBA" id="ARBA00022679"/>
    </source>
</evidence>